<feature type="transmembrane region" description="Helical" evidence="10">
    <location>
        <begin position="329"/>
        <end position="349"/>
    </location>
</feature>
<evidence type="ECO:0000256" key="6">
    <source>
        <dbReference type="ARBA" id="ARBA00022989"/>
    </source>
</evidence>
<dbReference type="AlphaFoldDB" id="A0A5N0T7P2"/>
<evidence type="ECO:0000256" key="3">
    <source>
        <dbReference type="ARBA" id="ARBA00022449"/>
    </source>
</evidence>
<evidence type="ECO:0000256" key="10">
    <source>
        <dbReference type="SAM" id="Phobius"/>
    </source>
</evidence>
<dbReference type="EMBL" id="VYXP01000006">
    <property type="protein sequence ID" value="KAA9130940.1"/>
    <property type="molecule type" value="Genomic_DNA"/>
</dbReference>
<keyword evidence="8 10" id="KW-0472">Membrane</keyword>
<dbReference type="GO" id="GO:0006811">
    <property type="term" value="P:monoatomic ion transport"/>
    <property type="evidence" value="ECO:0007669"/>
    <property type="project" value="UniProtKB-KW"/>
</dbReference>
<evidence type="ECO:0000313" key="12">
    <source>
        <dbReference type="Proteomes" id="UP000325372"/>
    </source>
</evidence>
<feature type="transmembrane region" description="Helical" evidence="10">
    <location>
        <begin position="26"/>
        <end position="46"/>
    </location>
</feature>
<feature type="transmembrane region" description="Helical" evidence="10">
    <location>
        <begin position="175"/>
        <end position="196"/>
    </location>
</feature>
<keyword evidence="3" id="KW-0050">Antiport</keyword>
<keyword evidence="5 10" id="KW-0812">Transmembrane</keyword>
<feature type="transmembrane region" description="Helical" evidence="10">
    <location>
        <begin position="208"/>
        <end position="226"/>
    </location>
</feature>
<dbReference type="PANTHER" id="PTHR43298:SF2">
    <property type="entry name" value="FMN_FAD EXPORTER YEEO-RELATED"/>
    <property type="match status" value="1"/>
</dbReference>
<dbReference type="CDD" id="cd13131">
    <property type="entry name" value="MATE_NorM_like"/>
    <property type="match status" value="1"/>
</dbReference>
<dbReference type="Proteomes" id="UP000325372">
    <property type="component" value="Unassembled WGS sequence"/>
</dbReference>
<sequence length="468" mass="49785">MTPDHGMNHSTQPAGLRYEVARTLQLAAPVMIGLFAGFAMNFIDTVMAGRLPEREVAMAALATGGALWSAMLMIVLGLLMAVQPAVAQLDGAGRRGEAGAVTRQGFWIALVISIPFFAVIFFGGRLLSLFRVDASIIPVAIDYLRALAWGAPMITMMLLLRFYSEGSGHTRPTMYIGLLGALLNIPANWMLMFGHLGFPAMGARGTGFATSSVLTLQAVAMFIYVYRHSHYRPFALFERWDWPDLAEIRRLLVVGWPIAGTLFVEGSLFIAASLIIGQLGPVQTASHLVAINFSALLFMIPLGLGSAVTTRVGNALGRGEPDAARHAGMVGLGIVLCTQAISATLMIVFPGAIAAIYTGDAAIAATAAGLLFYAAVFQFPDGIQVVSAGILRGYKDTMVPMIINVIAYWVIGLSLGYWLTFGGGMGPAGMWVGMIAGLSTGAVLLSLRFMRVSSRHRRPPPVTPAPAP</sequence>
<evidence type="ECO:0000256" key="2">
    <source>
        <dbReference type="ARBA" id="ARBA00022448"/>
    </source>
</evidence>
<gene>
    <name evidence="11" type="ORF">F3N42_11340</name>
</gene>
<comment type="subcellular location">
    <subcellularLocation>
        <location evidence="1">Cell inner membrane</location>
        <topology evidence="1">Multi-pass membrane protein</topology>
    </subcellularLocation>
</comment>
<dbReference type="GO" id="GO:0005886">
    <property type="term" value="C:plasma membrane"/>
    <property type="evidence" value="ECO:0007669"/>
    <property type="project" value="UniProtKB-SubCell"/>
</dbReference>
<dbReference type="InterPro" id="IPR050222">
    <property type="entry name" value="MATE_MdtK"/>
</dbReference>
<protein>
    <recommendedName>
        <fullName evidence="9">Multidrug-efflux transporter</fullName>
    </recommendedName>
</protein>
<proteinExistence type="predicted"/>
<dbReference type="PANTHER" id="PTHR43298">
    <property type="entry name" value="MULTIDRUG RESISTANCE PROTEIN NORM-RELATED"/>
    <property type="match status" value="1"/>
</dbReference>
<evidence type="ECO:0000256" key="5">
    <source>
        <dbReference type="ARBA" id="ARBA00022692"/>
    </source>
</evidence>
<keyword evidence="6 10" id="KW-1133">Transmembrane helix</keyword>
<feature type="transmembrane region" description="Helical" evidence="10">
    <location>
        <begin position="66"/>
        <end position="86"/>
    </location>
</feature>
<dbReference type="GO" id="GO:0042910">
    <property type="term" value="F:xenobiotic transmembrane transporter activity"/>
    <property type="evidence" value="ECO:0007669"/>
    <property type="project" value="InterPro"/>
</dbReference>
<comment type="caution">
    <text evidence="11">The sequence shown here is derived from an EMBL/GenBank/DDBJ whole genome shotgun (WGS) entry which is preliminary data.</text>
</comment>
<dbReference type="InterPro" id="IPR048279">
    <property type="entry name" value="MdtK-like"/>
</dbReference>
<feature type="transmembrane region" description="Helical" evidence="10">
    <location>
        <begin position="398"/>
        <end position="419"/>
    </location>
</feature>
<evidence type="ECO:0000313" key="11">
    <source>
        <dbReference type="EMBL" id="KAA9130940.1"/>
    </source>
</evidence>
<organism evidence="11 12">
    <name type="scientific">Marinihelvus fidelis</name>
    <dbReference type="NCBI Taxonomy" id="2613842"/>
    <lineage>
        <taxon>Bacteria</taxon>
        <taxon>Pseudomonadati</taxon>
        <taxon>Pseudomonadota</taxon>
        <taxon>Gammaproteobacteria</taxon>
        <taxon>Chromatiales</taxon>
        <taxon>Wenzhouxiangellaceae</taxon>
        <taxon>Marinihelvus</taxon>
    </lineage>
</organism>
<feature type="transmembrane region" description="Helical" evidence="10">
    <location>
        <begin position="355"/>
        <end position="377"/>
    </location>
</feature>
<evidence type="ECO:0000256" key="8">
    <source>
        <dbReference type="ARBA" id="ARBA00023136"/>
    </source>
</evidence>
<accession>A0A5N0T7P2</accession>
<feature type="transmembrane region" description="Helical" evidence="10">
    <location>
        <begin position="146"/>
        <end position="163"/>
    </location>
</feature>
<dbReference type="NCBIfam" id="TIGR00797">
    <property type="entry name" value="matE"/>
    <property type="match status" value="1"/>
</dbReference>
<keyword evidence="2" id="KW-0813">Transport</keyword>
<keyword evidence="4" id="KW-1003">Cell membrane</keyword>
<evidence type="ECO:0000256" key="7">
    <source>
        <dbReference type="ARBA" id="ARBA00023065"/>
    </source>
</evidence>
<evidence type="ECO:0000256" key="1">
    <source>
        <dbReference type="ARBA" id="ARBA00004429"/>
    </source>
</evidence>
<evidence type="ECO:0000256" key="9">
    <source>
        <dbReference type="ARBA" id="ARBA00031636"/>
    </source>
</evidence>
<dbReference type="InterPro" id="IPR002528">
    <property type="entry name" value="MATE_fam"/>
</dbReference>
<keyword evidence="7" id="KW-0406">Ion transport</keyword>
<evidence type="ECO:0000256" key="4">
    <source>
        <dbReference type="ARBA" id="ARBA00022475"/>
    </source>
</evidence>
<dbReference type="GO" id="GO:0015297">
    <property type="term" value="F:antiporter activity"/>
    <property type="evidence" value="ECO:0007669"/>
    <property type="project" value="UniProtKB-KW"/>
</dbReference>
<dbReference type="PIRSF" id="PIRSF006603">
    <property type="entry name" value="DinF"/>
    <property type="match status" value="1"/>
</dbReference>
<feature type="transmembrane region" description="Helical" evidence="10">
    <location>
        <begin position="288"/>
        <end position="308"/>
    </location>
</feature>
<feature type="transmembrane region" description="Helical" evidence="10">
    <location>
        <begin position="431"/>
        <end position="450"/>
    </location>
</feature>
<dbReference type="Pfam" id="PF01554">
    <property type="entry name" value="MatE"/>
    <property type="match status" value="2"/>
</dbReference>
<reference evidence="11 12" key="1">
    <citation type="submission" date="2019-09" db="EMBL/GenBank/DDBJ databases">
        <title>Wenzhouxiangella sp. Genome sequencing and assembly.</title>
        <authorList>
            <person name="Zhang R."/>
        </authorList>
    </citation>
    <scope>NUCLEOTIDE SEQUENCE [LARGE SCALE GENOMIC DNA]</scope>
    <source>
        <strain evidence="11 12">W260</strain>
    </source>
</reference>
<keyword evidence="12" id="KW-1185">Reference proteome</keyword>
<name>A0A5N0T7P2_9GAMM</name>
<feature type="transmembrane region" description="Helical" evidence="10">
    <location>
        <begin position="106"/>
        <end position="126"/>
    </location>
</feature>
<feature type="transmembrane region" description="Helical" evidence="10">
    <location>
        <begin position="251"/>
        <end position="276"/>
    </location>
</feature>